<dbReference type="RefSeq" id="WP_328216814.1">
    <property type="nucleotide sequence ID" value="NZ_JARTLI010000002.1"/>
</dbReference>
<dbReference type="Proteomes" id="UP001339962">
    <property type="component" value="Unassembled WGS sequence"/>
</dbReference>
<name>A0ABD5IQU3_9BACL</name>
<protein>
    <recommendedName>
        <fullName evidence="3">Acyl carrier protein</fullName>
    </recommendedName>
</protein>
<sequence>MQKFKTFEQLIRMTEKEIVDYVTELDKKYEVDNFEYMEWSSCTLVDALDELGILEDWEKVLEKYS</sequence>
<dbReference type="AlphaFoldDB" id="A0ABD5IQU3"/>
<organism evidence="1 2">
    <name type="scientific">Anoxybacteroides rupiense</name>
    <dbReference type="NCBI Taxonomy" id="311460"/>
    <lineage>
        <taxon>Bacteria</taxon>
        <taxon>Bacillati</taxon>
        <taxon>Bacillota</taxon>
        <taxon>Bacilli</taxon>
        <taxon>Bacillales</taxon>
        <taxon>Anoxybacillaceae</taxon>
        <taxon>Anoxybacteroides</taxon>
    </lineage>
</organism>
<evidence type="ECO:0000313" key="2">
    <source>
        <dbReference type="Proteomes" id="UP001339962"/>
    </source>
</evidence>
<accession>A0ABD5IQU3</accession>
<gene>
    <name evidence="1" type="ORF">P9850_01970</name>
</gene>
<evidence type="ECO:0000313" key="1">
    <source>
        <dbReference type="EMBL" id="MED5050637.1"/>
    </source>
</evidence>
<proteinExistence type="predicted"/>
<dbReference type="EMBL" id="JARTLI010000002">
    <property type="protein sequence ID" value="MED5050637.1"/>
    <property type="molecule type" value="Genomic_DNA"/>
</dbReference>
<reference evidence="1 2" key="1">
    <citation type="submission" date="2023-03" db="EMBL/GenBank/DDBJ databases">
        <title>Bacillus Genome Sequencing.</title>
        <authorList>
            <person name="Dunlap C."/>
        </authorList>
    </citation>
    <scope>NUCLEOTIDE SEQUENCE [LARGE SCALE GENOMIC DNA]</scope>
    <source>
        <strain evidence="1 2">NRS-38</strain>
    </source>
</reference>
<comment type="caution">
    <text evidence="1">The sequence shown here is derived from an EMBL/GenBank/DDBJ whole genome shotgun (WGS) entry which is preliminary data.</text>
</comment>
<evidence type="ECO:0008006" key="3">
    <source>
        <dbReference type="Google" id="ProtNLM"/>
    </source>
</evidence>